<evidence type="ECO:0000256" key="1">
    <source>
        <dbReference type="ARBA" id="ARBA00022729"/>
    </source>
</evidence>
<dbReference type="EMBL" id="QKSB01000001">
    <property type="protein sequence ID" value="PZE18751.1"/>
    <property type="molecule type" value="Genomic_DNA"/>
</dbReference>
<keyword evidence="4" id="KW-1185">Reference proteome</keyword>
<dbReference type="Proteomes" id="UP000249248">
    <property type="component" value="Unassembled WGS sequence"/>
</dbReference>
<name>A0A2W1N6I8_9FLAO</name>
<evidence type="ECO:0000313" key="4">
    <source>
        <dbReference type="Proteomes" id="UP000249248"/>
    </source>
</evidence>
<sequence length="789" mass="82497">MKIFNLLLFCLIGQFAIGQYYYLGSAGQVPGNLNNEDTYPVGGGQAAGWTSLVGPSATTPVWSANQTLPFTFNFNGAPVTDYKISSTGVLTFDVAATTVPGATPMALPDASVPDNSICLWGLNASGANDNGSIKVFGTAPNRQLWIHYSSVVNGTIDWSYYSIVLEETTDRIYLVDQRNTTGVGALSAGVQINSTTAYSVAGSPALGAIASTDATPADDYYYEFIQGVQPADESQLIDFDLLPYVANGSVDIIGTVKNLGSNTITSLDVTWDDGSGPNTSTLTGLSIATNTNYTFTHPTTLSATVSQSYTIDLVAATTGDIDATNNTIQKSTATLSAIPTKYVVGEEKTGTWCGWCPRGAVGLAGMEATAEFIGIAVHNGDPMTVAAYDSNIGTYVPGGYPGGGVDRVIDGDPSQFSAMHAARVGDVVPCSVNDITTSYNATTNEIEVSTDVEFFGTISGNYRLSLVVLEDDLIQTGANWSQTNYYAGGGSGVLTDPVTGFSWDGAASSVNPTLFGGYDHVARYLSNNDILGEAGSLPAGSVPAGVHSYTFANIPAATVNLVSNSHYVVMVINADNGEILNAGKTEVELPTEVALTDFNLPQLLPFGNSDIIGTVENKGTTDITSLDVTWNDGSGPNTSTLTGLTIVPGATYTFTHPTQLAVTPGTTYSITLTATVTGDVDAANNSITKVGTVPSDLSVGDAVNAFEFNIYPNPTKGQMILELNANDSKEVSYFVTDAIGNVVISNNITSVTAGQNIIKLDGERLANGMYFVHVKAGDSVITKKVNIIK</sequence>
<organism evidence="3 4">
    <name type="scientific">Putridiphycobacter roseus</name>
    <dbReference type="NCBI Taxonomy" id="2219161"/>
    <lineage>
        <taxon>Bacteria</taxon>
        <taxon>Pseudomonadati</taxon>
        <taxon>Bacteroidota</taxon>
        <taxon>Flavobacteriia</taxon>
        <taxon>Flavobacteriales</taxon>
        <taxon>Crocinitomicaceae</taxon>
        <taxon>Putridiphycobacter</taxon>
    </lineage>
</organism>
<accession>A0A2W1N6I8</accession>
<feature type="domain" description="Secretion system C-terminal sorting" evidence="2">
    <location>
        <begin position="710"/>
        <end position="787"/>
    </location>
</feature>
<dbReference type="AlphaFoldDB" id="A0A2W1N6I8"/>
<protein>
    <recommendedName>
        <fullName evidence="2">Secretion system C-terminal sorting domain-containing protein</fullName>
    </recommendedName>
</protein>
<comment type="caution">
    <text evidence="3">The sequence shown here is derived from an EMBL/GenBank/DDBJ whole genome shotgun (WGS) entry which is preliminary data.</text>
</comment>
<evidence type="ECO:0000259" key="2">
    <source>
        <dbReference type="Pfam" id="PF18962"/>
    </source>
</evidence>
<keyword evidence="1" id="KW-0732">Signal</keyword>
<dbReference type="Gene3D" id="2.60.40.10">
    <property type="entry name" value="Immunoglobulins"/>
    <property type="match status" value="1"/>
</dbReference>
<evidence type="ECO:0000313" key="3">
    <source>
        <dbReference type="EMBL" id="PZE18751.1"/>
    </source>
</evidence>
<gene>
    <name evidence="3" type="ORF">DNU06_02675</name>
</gene>
<dbReference type="NCBIfam" id="TIGR04183">
    <property type="entry name" value="Por_Secre_tail"/>
    <property type="match status" value="1"/>
</dbReference>
<dbReference type="InterPro" id="IPR026444">
    <property type="entry name" value="Secre_tail"/>
</dbReference>
<dbReference type="OrthoDB" id="957862at2"/>
<dbReference type="RefSeq" id="WP_111061652.1">
    <property type="nucleotide sequence ID" value="NZ_JBHUCU010000007.1"/>
</dbReference>
<proteinExistence type="predicted"/>
<dbReference type="Pfam" id="PF18962">
    <property type="entry name" value="Por_Secre_tail"/>
    <property type="match status" value="1"/>
</dbReference>
<dbReference type="InterPro" id="IPR013783">
    <property type="entry name" value="Ig-like_fold"/>
</dbReference>
<reference evidence="3 4" key="1">
    <citation type="submission" date="2018-06" db="EMBL/GenBank/DDBJ databases">
        <title>The draft genome sequence of Crocinitomix sp. SM1701.</title>
        <authorList>
            <person name="Zhang X."/>
        </authorList>
    </citation>
    <scope>NUCLEOTIDE SEQUENCE [LARGE SCALE GENOMIC DNA]</scope>
    <source>
        <strain evidence="3 4">SM1701</strain>
    </source>
</reference>